<evidence type="ECO:0000313" key="1">
    <source>
        <dbReference type="EMBL" id="KAK3713887.1"/>
    </source>
</evidence>
<reference evidence="1" key="1">
    <citation type="submission" date="2023-07" db="EMBL/GenBank/DDBJ databases">
        <title>Black Yeasts Isolated from many extreme environments.</title>
        <authorList>
            <person name="Coleine C."/>
            <person name="Stajich J.E."/>
            <person name="Selbmann L."/>
        </authorList>
    </citation>
    <scope>NUCLEOTIDE SEQUENCE</scope>
    <source>
        <strain evidence="1">CCFEE 5714</strain>
    </source>
</reference>
<gene>
    <name evidence="1" type="ORF">LTR37_008137</name>
</gene>
<keyword evidence="2" id="KW-1185">Reference proteome</keyword>
<name>A0ACC3NBL4_9PEZI</name>
<evidence type="ECO:0000313" key="2">
    <source>
        <dbReference type="Proteomes" id="UP001281147"/>
    </source>
</evidence>
<dbReference type="Proteomes" id="UP001281147">
    <property type="component" value="Unassembled WGS sequence"/>
</dbReference>
<accession>A0ACC3NBL4</accession>
<dbReference type="EMBL" id="JAUTXU010000059">
    <property type="protein sequence ID" value="KAK3713887.1"/>
    <property type="molecule type" value="Genomic_DNA"/>
</dbReference>
<proteinExistence type="predicted"/>
<sequence length="268" mass="30356">MSERRPAFLRLPAELRNHIYGVVADESSRLDVSRFEPYCLPSLLGVNRQIREEFIPIYYSIHILQFGIFGGYALQDLARWLCTFGSQALPWITRFSFRVGNNKYCRDVSECLIVLDSSRLNPKLAGEGLQNSDFSSPSTAHEEDSDSQTRLAHDLRYLARADIRSSTTLFYTSEVRGTGFRAYTPTILHWSDEDICLLEPLGAYLEAVLKGKEEVSLSVEEFEDLVFMIGKWKGGSMTGFAYSNPVTDVDVSAFWEMARCRVCGAVEQ</sequence>
<protein>
    <submittedName>
        <fullName evidence="1">Uncharacterized protein</fullName>
    </submittedName>
</protein>
<organism evidence="1 2">
    <name type="scientific">Vermiconidia calcicola</name>
    <dbReference type="NCBI Taxonomy" id="1690605"/>
    <lineage>
        <taxon>Eukaryota</taxon>
        <taxon>Fungi</taxon>
        <taxon>Dikarya</taxon>
        <taxon>Ascomycota</taxon>
        <taxon>Pezizomycotina</taxon>
        <taxon>Dothideomycetes</taxon>
        <taxon>Dothideomycetidae</taxon>
        <taxon>Mycosphaerellales</taxon>
        <taxon>Extremaceae</taxon>
        <taxon>Vermiconidia</taxon>
    </lineage>
</organism>
<comment type="caution">
    <text evidence="1">The sequence shown here is derived from an EMBL/GenBank/DDBJ whole genome shotgun (WGS) entry which is preliminary data.</text>
</comment>